<protein>
    <recommendedName>
        <fullName evidence="8">WD40 repeat-like protein</fullName>
    </recommendedName>
</protein>
<keyword evidence="3" id="KW-0677">Repeat</keyword>
<organism evidence="6 7">
    <name type="scientific">Zasmidium cellare</name>
    <name type="common">Wine cellar mold</name>
    <name type="synonym">Racodium cellare</name>
    <dbReference type="NCBI Taxonomy" id="395010"/>
    <lineage>
        <taxon>Eukaryota</taxon>
        <taxon>Fungi</taxon>
        <taxon>Dikarya</taxon>
        <taxon>Ascomycota</taxon>
        <taxon>Pezizomycotina</taxon>
        <taxon>Dothideomycetes</taxon>
        <taxon>Dothideomycetidae</taxon>
        <taxon>Mycosphaerellales</taxon>
        <taxon>Mycosphaerellaceae</taxon>
        <taxon>Zasmidium</taxon>
    </lineage>
</organism>
<evidence type="ECO:0000256" key="1">
    <source>
        <dbReference type="ARBA" id="ARBA00004148"/>
    </source>
</evidence>
<evidence type="ECO:0000313" key="6">
    <source>
        <dbReference type="EMBL" id="KAK4503062.1"/>
    </source>
</evidence>
<dbReference type="EMBL" id="JAXOVC010000004">
    <property type="protein sequence ID" value="KAK4503062.1"/>
    <property type="molecule type" value="Genomic_DNA"/>
</dbReference>
<comment type="similarity">
    <text evidence="4">Belongs to the WD repeat PROPPIN family.</text>
</comment>
<reference evidence="6 7" key="1">
    <citation type="journal article" date="2023" name="G3 (Bethesda)">
        <title>A chromosome-level genome assembly of Zasmidium syzygii isolated from banana leaves.</title>
        <authorList>
            <person name="van Westerhoven A.C."/>
            <person name="Mehrabi R."/>
            <person name="Talebi R."/>
            <person name="Steentjes M.B.F."/>
            <person name="Corcolon B."/>
            <person name="Chong P.A."/>
            <person name="Kema G.H.J."/>
            <person name="Seidl M.F."/>
        </authorList>
    </citation>
    <scope>NUCLEOTIDE SEQUENCE [LARGE SCALE GENOMIC DNA]</scope>
    <source>
        <strain evidence="6 7">P124</strain>
    </source>
</reference>
<dbReference type="InterPro" id="IPR048720">
    <property type="entry name" value="PROPPIN"/>
</dbReference>
<accession>A0ABR0ENL4</accession>
<evidence type="ECO:0000256" key="3">
    <source>
        <dbReference type="ARBA" id="ARBA00022737"/>
    </source>
</evidence>
<sequence length="510" mass="55485">MNTRKPIQPAATTNVLSISYSTSGKRFIAGLNDGLRIFRTDNCLTTHEADIPYEQGITIAEALDDRYYAYVYNHKNRNGGPNVVVFWDAVLARELSRFDFHEPVLGIRLTSKWMAVILEERTMLFQYQQVQLARLPTPLAEDSGEKEPTVSDGQPVRAPNRVHSIHQTIANTYALACLSNDLLVLPAKTSGQLQLISLKAGASSSKRVVKAHSHPLRCIALSDDGSLLATASEQGTLNHVYNTTTLDQLANFRRGVDQAIVHSMAFSPGNRWIASTSDKGTLHVFDLRPPDAAEVAAMAKERQHRKSRSYAGHRLSGADYYKDSSSGMSAGRSSPAPSSAVGGGAGTGYQGSVQEYYGLRPPPTSASPPARDAALSAMAALKASPFAPKVFKDVRSIASAPFYTGEDTTHWQSGPAYSWTTAPNGTKKRVKNPVLSLPNDPAGRPPKGIITFEKEVKDEDGAIIYVVGGGSDARWEMFELSPVTTVNGERTGGWALNNKGFRKYLKRQFV</sequence>
<dbReference type="Pfam" id="PF21032">
    <property type="entry name" value="PROPPIN"/>
    <property type="match status" value="1"/>
</dbReference>
<gene>
    <name evidence="6" type="ORF">PRZ48_006489</name>
</gene>
<comment type="caution">
    <text evidence="6">The sequence shown here is derived from an EMBL/GenBank/DDBJ whole genome shotgun (WGS) entry which is preliminary data.</text>
</comment>
<dbReference type="InterPro" id="IPR036322">
    <property type="entry name" value="WD40_repeat_dom_sf"/>
</dbReference>
<evidence type="ECO:0000256" key="4">
    <source>
        <dbReference type="ARBA" id="ARBA00025740"/>
    </source>
</evidence>
<evidence type="ECO:0008006" key="8">
    <source>
        <dbReference type="Google" id="ProtNLM"/>
    </source>
</evidence>
<dbReference type="PANTHER" id="PTHR11227">
    <property type="entry name" value="WD-REPEAT PROTEIN INTERACTING WITH PHOSPHOINOSIDES WIPI -RELATED"/>
    <property type="match status" value="1"/>
</dbReference>
<proteinExistence type="inferred from homology"/>
<dbReference type="InterPro" id="IPR001680">
    <property type="entry name" value="WD40_rpt"/>
</dbReference>
<dbReference type="SMART" id="SM00320">
    <property type="entry name" value="WD40"/>
    <property type="match status" value="3"/>
</dbReference>
<keyword evidence="7" id="KW-1185">Reference proteome</keyword>
<evidence type="ECO:0000313" key="7">
    <source>
        <dbReference type="Proteomes" id="UP001305779"/>
    </source>
</evidence>
<evidence type="ECO:0000256" key="5">
    <source>
        <dbReference type="SAM" id="MobiDB-lite"/>
    </source>
</evidence>
<dbReference type="SUPFAM" id="SSF50978">
    <property type="entry name" value="WD40 repeat-like"/>
    <property type="match status" value="1"/>
</dbReference>
<feature type="compositionally biased region" description="Low complexity" evidence="5">
    <location>
        <begin position="324"/>
        <end position="340"/>
    </location>
</feature>
<feature type="region of interest" description="Disordered" evidence="5">
    <location>
        <begin position="322"/>
        <end position="347"/>
    </location>
</feature>
<evidence type="ECO:0000256" key="2">
    <source>
        <dbReference type="ARBA" id="ARBA00022574"/>
    </source>
</evidence>
<dbReference type="Gene3D" id="2.130.10.10">
    <property type="entry name" value="YVTN repeat-like/Quinoprotein amine dehydrogenase"/>
    <property type="match status" value="1"/>
</dbReference>
<dbReference type="Proteomes" id="UP001305779">
    <property type="component" value="Unassembled WGS sequence"/>
</dbReference>
<name>A0ABR0ENL4_ZASCE</name>
<keyword evidence="2" id="KW-0853">WD repeat</keyword>
<dbReference type="InterPro" id="IPR015943">
    <property type="entry name" value="WD40/YVTN_repeat-like_dom_sf"/>
</dbReference>
<comment type="subcellular location">
    <subcellularLocation>
        <location evidence="1">Vacuole membrane</location>
        <topology evidence="1">Peripheral membrane protein</topology>
    </subcellularLocation>
</comment>